<evidence type="ECO:0000313" key="2">
    <source>
        <dbReference type="Proteomes" id="UP000828941"/>
    </source>
</evidence>
<keyword evidence="2" id="KW-1185">Reference proteome</keyword>
<protein>
    <submittedName>
        <fullName evidence="1">Uncharacterized protein</fullName>
    </submittedName>
</protein>
<accession>A0ACB9PPP8</accession>
<reference evidence="1 2" key="1">
    <citation type="journal article" date="2022" name="DNA Res.">
        <title>Chromosomal-level genome assembly of the orchid tree Bauhinia variegata (Leguminosae; Cercidoideae) supports the allotetraploid origin hypothesis of Bauhinia.</title>
        <authorList>
            <person name="Zhong Y."/>
            <person name="Chen Y."/>
            <person name="Zheng D."/>
            <person name="Pang J."/>
            <person name="Liu Y."/>
            <person name="Luo S."/>
            <person name="Meng S."/>
            <person name="Qian L."/>
            <person name="Wei D."/>
            <person name="Dai S."/>
            <person name="Zhou R."/>
        </authorList>
    </citation>
    <scope>NUCLEOTIDE SEQUENCE [LARGE SCALE GENOMIC DNA]</scope>
    <source>
        <strain evidence="1">BV-YZ2020</strain>
    </source>
</reference>
<sequence>MGSCASTHRNTQTDMKLGLSFGSKTDKLVIPPSPIKDKPSNGNFRIDDIALKSQWSPSRSTKSFKDNGSKEEAFFDSKLWLESDNEDDFYSVNGDFTPSRGNTPIHQSYSIGSPNVNKTLSQNSIPVSVTEPSPTPKKKKLLELFRESLREDQHDDENMANGEEQVKQTIHDVLPKSAQSAPYISGTNSRCGSERTMNEDPVSVRGKTVKSAQGCLPGLASCRSFSERRRKMSPAVAANGKP</sequence>
<name>A0ACB9PPP8_BAUVA</name>
<proteinExistence type="predicted"/>
<dbReference type="EMBL" id="CM039428">
    <property type="protein sequence ID" value="KAI4350527.1"/>
    <property type="molecule type" value="Genomic_DNA"/>
</dbReference>
<comment type="caution">
    <text evidence="1">The sequence shown here is derived from an EMBL/GenBank/DDBJ whole genome shotgun (WGS) entry which is preliminary data.</text>
</comment>
<gene>
    <name evidence="1" type="ORF">L6164_004976</name>
</gene>
<dbReference type="Proteomes" id="UP000828941">
    <property type="component" value="Chromosome 3"/>
</dbReference>
<evidence type="ECO:0000313" key="1">
    <source>
        <dbReference type="EMBL" id="KAI4350527.1"/>
    </source>
</evidence>
<organism evidence="1 2">
    <name type="scientific">Bauhinia variegata</name>
    <name type="common">Purple orchid tree</name>
    <name type="synonym">Phanera variegata</name>
    <dbReference type="NCBI Taxonomy" id="167791"/>
    <lineage>
        <taxon>Eukaryota</taxon>
        <taxon>Viridiplantae</taxon>
        <taxon>Streptophyta</taxon>
        <taxon>Embryophyta</taxon>
        <taxon>Tracheophyta</taxon>
        <taxon>Spermatophyta</taxon>
        <taxon>Magnoliopsida</taxon>
        <taxon>eudicotyledons</taxon>
        <taxon>Gunneridae</taxon>
        <taxon>Pentapetalae</taxon>
        <taxon>rosids</taxon>
        <taxon>fabids</taxon>
        <taxon>Fabales</taxon>
        <taxon>Fabaceae</taxon>
        <taxon>Cercidoideae</taxon>
        <taxon>Cercideae</taxon>
        <taxon>Bauhiniinae</taxon>
        <taxon>Bauhinia</taxon>
    </lineage>
</organism>